<comment type="caution">
    <text evidence="2">The sequence shown here is derived from an EMBL/GenBank/DDBJ whole genome shotgun (WGS) entry which is preliminary data.</text>
</comment>
<proteinExistence type="predicted"/>
<feature type="transmembrane region" description="Helical" evidence="1">
    <location>
        <begin position="133"/>
        <end position="163"/>
    </location>
</feature>
<name>E6PQ38_9ZZZZ</name>
<protein>
    <submittedName>
        <fullName evidence="2">Uncharacterized protein</fullName>
    </submittedName>
</protein>
<sequence length="183" mass="20267">MPHACNAPSSSGADQARRMSHCRVPRCQSVPEAIPSLSFSRPSLIWPSLVDTKPKTRHLGRSIQEVFHGLQHPHLPSRAVLRNTDALLAAHPHVQCRDRRSERWASRIRAPSSRWRATWACCFLLTHKRSGSAWGLAAVFGLAGFMGCILATASLFVSIFNLFGRLLQLLGLLNSHDSSVMPE</sequence>
<organism evidence="2">
    <name type="scientific">mine drainage metagenome</name>
    <dbReference type="NCBI Taxonomy" id="410659"/>
    <lineage>
        <taxon>unclassified sequences</taxon>
        <taxon>metagenomes</taxon>
        <taxon>ecological metagenomes</taxon>
    </lineage>
</organism>
<keyword evidence="1" id="KW-0812">Transmembrane</keyword>
<evidence type="ECO:0000313" key="2">
    <source>
        <dbReference type="EMBL" id="CBH97042.1"/>
    </source>
</evidence>
<gene>
    <name evidence="2" type="ORF">CARN2_1652</name>
</gene>
<keyword evidence="1" id="KW-0472">Membrane</keyword>
<evidence type="ECO:0000256" key="1">
    <source>
        <dbReference type="SAM" id="Phobius"/>
    </source>
</evidence>
<accession>E6PQ38</accession>
<dbReference type="EMBL" id="CABM01000040">
    <property type="protein sequence ID" value="CBH97042.1"/>
    <property type="molecule type" value="Genomic_DNA"/>
</dbReference>
<dbReference type="AlphaFoldDB" id="E6PQ38"/>
<reference evidence="2" key="1">
    <citation type="submission" date="2009-10" db="EMBL/GenBank/DDBJ databases">
        <title>Diversity of trophic interactions inside an arsenic-rich microbial ecosystem.</title>
        <authorList>
            <person name="Bertin P.N."/>
            <person name="Heinrich-Salmeron A."/>
            <person name="Pelletier E."/>
            <person name="Goulhen-Chollet F."/>
            <person name="Arsene-Ploetze F."/>
            <person name="Gallien S."/>
            <person name="Calteau A."/>
            <person name="Vallenet D."/>
            <person name="Casiot C."/>
            <person name="Chane-Woon-Ming B."/>
            <person name="Giloteaux L."/>
            <person name="Barakat M."/>
            <person name="Bonnefoy V."/>
            <person name="Bruneel O."/>
            <person name="Chandler M."/>
            <person name="Cleiss J."/>
            <person name="Duran R."/>
            <person name="Elbaz-Poulichet F."/>
            <person name="Fonknechten N."/>
            <person name="Lauga B."/>
            <person name="Mornico D."/>
            <person name="Ortet P."/>
            <person name="Schaeffer C."/>
            <person name="Siguier P."/>
            <person name="Alexander Thil Smith A."/>
            <person name="Van Dorsselaer A."/>
            <person name="Weissenbach J."/>
            <person name="Medigue C."/>
            <person name="Le Paslier D."/>
        </authorList>
    </citation>
    <scope>NUCLEOTIDE SEQUENCE</scope>
</reference>
<keyword evidence="1" id="KW-1133">Transmembrane helix</keyword>